<accession>A0AAN9QLZ3</accession>
<dbReference type="AlphaFoldDB" id="A0AAN9QLZ3"/>
<dbReference type="Proteomes" id="UP001367508">
    <property type="component" value="Unassembled WGS sequence"/>
</dbReference>
<sequence length="139" mass="15752">MARHFPLSQSPEVRRIPCGFRLQRSALFCGSVVNPRRRDSHSGFSHPVTARSNGSVLTRRLNTGLAFVGRASTTTRFTLCLASILDRHPTTSQWWRGASPILLFHGNALLESSPDLVERRWKLKNLQTKIRTKKFCPPE</sequence>
<comment type="caution">
    <text evidence="1">The sequence shown here is derived from an EMBL/GenBank/DDBJ whole genome shotgun (WGS) entry which is preliminary data.</text>
</comment>
<dbReference type="EMBL" id="JAYMYQ010000004">
    <property type="protein sequence ID" value="KAK7339321.1"/>
    <property type="molecule type" value="Genomic_DNA"/>
</dbReference>
<organism evidence="1 2">
    <name type="scientific">Canavalia gladiata</name>
    <name type="common">Sword bean</name>
    <name type="synonym">Dolichos gladiatus</name>
    <dbReference type="NCBI Taxonomy" id="3824"/>
    <lineage>
        <taxon>Eukaryota</taxon>
        <taxon>Viridiplantae</taxon>
        <taxon>Streptophyta</taxon>
        <taxon>Embryophyta</taxon>
        <taxon>Tracheophyta</taxon>
        <taxon>Spermatophyta</taxon>
        <taxon>Magnoliopsida</taxon>
        <taxon>eudicotyledons</taxon>
        <taxon>Gunneridae</taxon>
        <taxon>Pentapetalae</taxon>
        <taxon>rosids</taxon>
        <taxon>fabids</taxon>
        <taxon>Fabales</taxon>
        <taxon>Fabaceae</taxon>
        <taxon>Papilionoideae</taxon>
        <taxon>50 kb inversion clade</taxon>
        <taxon>NPAAA clade</taxon>
        <taxon>indigoferoid/millettioid clade</taxon>
        <taxon>Phaseoleae</taxon>
        <taxon>Canavalia</taxon>
    </lineage>
</organism>
<gene>
    <name evidence="1" type="ORF">VNO77_19981</name>
</gene>
<reference evidence="1 2" key="1">
    <citation type="submission" date="2024-01" db="EMBL/GenBank/DDBJ databases">
        <title>The genomes of 5 underutilized Papilionoideae crops provide insights into root nodulation and disease resistanc.</title>
        <authorList>
            <person name="Jiang F."/>
        </authorList>
    </citation>
    <scope>NUCLEOTIDE SEQUENCE [LARGE SCALE GENOMIC DNA]</scope>
    <source>
        <strain evidence="1">LVBAO_FW01</strain>
        <tissue evidence="1">Leaves</tissue>
    </source>
</reference>
<protein>
    <submittedName>
        <fullName evidence="1">Uncharacterized protein</fullName>
    </submittedName>
</protein>
<keyword evidence="2" id="KW-1185">Reference proteome</keyword>
<evidence type="ECO:0000313" key="2">
    <source>
        <dbReference type="Proteomes" id="UP001367508"/>
    </source>
</evidence>
<evidence type="ECO:0000313" key="1">
    <source>
        <dbReference type="EMBL" id="KAK7339321.1"/>
    </source>
</evidence>
<name>A0AAN9QLZ3_CANGL</name>
<proteinExistence type="predicted"/>